<name>A0ABY7VRD2_9BACT</name>
<proteinExistence type="predicted"/>
<gene>
    <name evidence="1" type="ORF">PQO03_11200</name>
</gene>
<accession>A0ABY7VRD2</accession>
<evidence type="ECO:0000313" key="2">
    <source>
        <dbReference type="Proteomes" id="UP001214250"/>
    </source>
</evidence>
<dbReference type="RefSeq" id="WP_274150349.1">
    <property type="nucleotide sequence ID" value="NZ_CP117811.1"/>
</dbReference>
<protein>
    <recommendedName>
        <fullName evidence="3">Transglycosylase SLT domain-containing protein</fullName>
    </recommendedName>
</protein>
<reference evidence="1 2" key="1">
    <citation type="submission" date="2023-02" db="EMBL/GenBank/DDBJ databases">
        <title>Genome sequence of Lentisphaera profundi SAORIC-696.</title>
        <authorList>
            <person name="Kim e."/>
            <person name="Cho J.-C."/>
            <person name="Choi A."/>
            <person name="Kang I."/>
        </authorList>
    </citation>
    <scope>NUCLEOTIDE SEQUENCE [LARGE SCALE GENOMIC DNA]</scope>
    <source>
        <strain evidence="1 2">SAORIC-696</strain>
    </source>
</reference>
<sequence length="583" mass="69827">MNKFIIYSFLFVGSLWSSDYAYLDKNYAEAEIIYKKYWEKSGDIKHLRSYIKTLIRQNKYKKSLEIIQLTRLDDKYITYLKNYCNTALNNFEDLENSTQNEKLIDYINIKKSKKTNINNDLSRLLNLDDFESIESPFYKLYYLVQKQDIKEINSFIVSNYQDLRSANKNYQWLALFEAYKILKSHNEMIAEDIKDFIVHNCKILDIRKLLESSFYSDDKYAMYAEKIFSSFTNTQSFEKLSALSQEGKISKKDLSLLVKLNPNNQENFYFIKASMERSPKLFLQLYEDYKKDKYLYYMFISCLQKKNSFELVYSYREELLKHRKILFSYINYLQFTDLETYSNIKKLEIYIHKQDKELLNNYGRLVYKHDKGKALSIWKSNPNPAAHSYILYHDFNSGYEIKLDEEDKENKNLLALEGILEFRKKNYKYLLKDFPEDEYLYPQHLFLRSIFLSQSADFSGASKLLDPNSPNPYIAGKSADFLFLLYGLENNVDHLDLALSIYKNLPPNKIYEASLRYKIFNCLREKNEEQVILDFIEDKLFSIQLDPKNYYDRRLLYDVYRYCYSKNYISFCESISNKYGIKP</sequence>
<evidence type="ECO:0000313" key="1">
    <source>
        <dbReference type="EMBL" id="WDE96274.1"/>
    </source>
</evidence>
<evidence type="ECO:0008006" key="3">
    <source>
        <dbReference type="Google" id="ProtNLM"/>
    </source>
</evidence>
<keyword evidence="2" id="KW-1185">Reference proteome</keyword>
<dbReference type="Gene3D" id="1.25.40.210">
    <property type="entry name" value="Telomere repeat-binding factor, dimerisation domain"/>
    <property type="match status" value="1"/>
</dbReference>
<dbReference type="EMBL" id="CP117811">
    <property type="protein sequence ID" value="WDE96274.1"/>
    <property type="molecule type" value="Genomic_DNA"/>
</dbReference>
<dbReference type="InterPro" id="IPR036507">
    <property type="entry name" value="Telomere_rpt-bd_fac_dimer_sf"/>
</dbReference>
<organism evidence="1 2">
    <name type="scientific">Lentisphaera profundi</name>
    <dbReference type="NCBI Taxonomy" id="1658616"/>
    <lineage>
        <taxon>Bacteria</taxon>
        <taxon>Pseudomonadati</taxon>
        <taxon>Lentisphaerota</taxon>
        <taxon>Lentisphaeria</taxon>
        <taxon>Lentisphaerales</taxon>
        <taxon>Lentisphaeraceae</taxon>
        <taxon>Lentisphaera</taxon>
    </lineage>
</organism>
<dbReference type="Proteomes" id="UP001214250">
    <property type="component" value="Chromosome 1"/>
</dbReference>